<sequence length="116" mass="12606">MYSSLYNGCHSPYNSQTNYIFSSLSHSLFNLSYFLLPLCSTMSSGDSTMSSEPPSFNYLLWSMTAFLVVVTLIGFLIFLKMGTSMCKSCRPKTPAPPATAAVTPLKDVVVSAPAKP</sequence>
<evidence type="ECO:0008006" key="4">
    <source>
        <dbReference type="Google" id="ProtNLM"/>
    </source>
</evidence>
<evidence type="ECO:0000313" key="3">
    <source>
        <dbReference type="Proteomes" id="UP000265566"/>
    </source>
</evidence>
<keyword evidence="1" id="KW-1133">Transmembrane helix</keyword>
<gene>
    <name evidence="2" type="ORF">MtrunA17_Chr5g0444641</name>
</gene>
<feature type="transmembrane region" description="Helical" evidence="1">
    <location>
        <begin position="20"/>
        <end position="38"/>
    </location>
</feature>
<dbReference type="AlphaFoldDB" id="A0A396HWZ2"/>
<dbReference type="Proteomes" id="UP000265566">
    <property type="component" value="Chromosome 5"/>
</dbReference>
<evidence type="ECO:0000313" key="2">
    <source>
        <dbReference type="EMBL" id="RHN57829.1"/>
    </source>
</evidence>
<proteinExistence type="predicted"/>
<feature type="transmembrane region" description="Helical" evidence="1">
    <location>
        <begin position="58"/>
        <end position="79"/>
    </location>
</feature>
<dbReference type="Gramene" id="rna33418">
    <property type="protein sequence ID" value="RHN57829.1"/>
    <property type="gene ID" value="gene33418"/>
</dbReference>
<protein>
    <recommendedName>
        <fullName evidence="4">Transmembrane protein</fullName>
    </recommendedName>
</protein>
<keyword evidence="1" id="KW-0472">Membrane</keyword>
<organism evidence="2 3">
    <name type="scientific">Medicago truncatula</name>
    <name type="common">Barrel medic</name>
    <name type="synonym">Medicago tribuloides</name>
    <dbReference type="NCBI Taxonomy" id="3880"/>
    <lineage>
        <taxon>Eukaryota</taxon>
        <taxon>Viridiplantae</taxon>
        <taxon>Streptophyta</taxon>
        <taxon>Embryophyta</taxon>
        <taxon>Tracheophyta</taxon>
        <taxon>Spermatophyta</taxon>
        <taxon>Magnoliopsida</taxon>
        <taxon>eudicotyledons</taxon>
        <taxon>Gunneridae</taxon>
        <taxon>Pentapetalae</taxon>
        <taxon>rosids</taxon>
        <taxon>fabids</taxon>
        <taxon>Fabales</taxon>
        <taxon>Fabaceae</taxon>
        <taxon>Papilionoideae</taxon>
        <taxon>50 kb inversion clade</taxon>
        <taxon>NPAAA clade</taxon>
        <taxon>Hologalegina</taxon>
        <taxon>IRL clade</taxon>
        <taxon>Trifolieae</taxon>
        <taxon>Medicago</taxon>
    </lineage>
</organism>
<evidence type="ECO:0000256" key="1">
    <source>
        <dbReference type="SAM" id="Phobius"/>
    </source>
</evidence>
<dbReference type="EMBL" id="PSQE01000005">
    <property type="protein sequence ID" value="RHN57829.1"/>
    <property type="molecule type" value="Genomic_DNA"/>
</dbReference>
<comment type="caution">
    <text evidence="2">The sequence shown here is derived from an EMBL/GenBank/DDBJ whole genome shotgun (WGS) entry which is preliminary data.</text>
</comment>
<accession>A0A396HWZ2</accession>
<keyword evidence="1" id="KW-0812">Transmembrane</keyword>
<name>A0A396HWZ2_MEDTR</name>
<reference evidence="3" key="1">
    <citation type="journal article" date="2018" name="Nat. Plants">
        <title>Whole-genome landscape of Medicago truncatula symbiotic genes.</title>
        <authorList>
            <person name="Pecrix Y."/>
            <person name="Staton S.E."/>
            <person name="Sallet E."/>
            <person name="Lelandais-Briere C."/>
            <person name="Moreau S."/>
            <person name="Carrere S."/>
            <person name="Blein T."/>
            <person name="Jardinaud M.F."/>
            <person name="Latrasse D."/>
            <person name="Zouine M."/>
            <person name="Zahm M."/>
            <person name="Kreplak J."/>
            <person name="Mayjonade B."/>
            <person name="Satge C."/>
            <person name="Perez M."/>
            <person name="Cauet S."/>
            <person name="Marande W."/>
            <person name="Chantry-Darmon C."/>
            <person name="Lopez-Roques C."/>
            <person name="Bouchez O."/>
            <person name="Berard A."/>
            <person name="Debelle F."/>
            <person name="Munos S."/>
            <person name="Bendahmane A."/>
            <person name="Berges H."/>
            <person name="Niebel A."/>
            <person name="Buitink J."/>
            <person name="Frugier F."/>
            <person name="Benhamed M."/>
            <person name="Crespi M."/>
            <person name="Gouzy J."/>
            <person name="Gamas P."/>
        </authorList>
    </citation>
    <scope>NUCLEOTIDE SEQUENCE [LARGE SCALE GENOMIC DNA]</scope>
    <source>
        <strain evidence="3">cv. Jemalong A17</strain>
    </source>
</reference>